<keyword evidence="1" id="KW-0812">Transmembrane</keyword>
<feature type="transmembrane region" description="Helical" evidence="1">
    <location>
        <begin position="176"/>
        <end position="193"/>
    </location>
</feature>
<feature type="transmembrane region" description="Helical" evidence="1">
    <location>
        <begin position="127"/>
        <end position="146"/>
    </location>
</feature>
<dbReference type="EMBL" id="FOUT01000004">
    <property type="protein sequence ID" value="SFM94984.1"/>
    <property type="molecule type" value="Genomic_DNA"/>
</dbReference>
<feature type="transmembrane region" description="Helical" evidence="1">
    <location>
        <begin position="27"/>
        <end position="49"/>
    </location>
</feature>
<feature type="transmembrane region" description="Helical" evidence="1">
    <location>
        <begin position="61"/>
        <end position="83"/>
    </location>
</feature>
<keyword evidence="3" id="KW-1185">Reference proteome</keyword>
<dbReference type="AlphaFoldDB" id="A0A1I4V175"/>
<keyword evidence="1" id="KW-1133">Transmembrane helix</keyword>
<feature type="transmembrane region" description="Helical" evidence="1">
    <location>
        <begin position="205"/>
        <end position="223"/>
    </location>
</feature>
<reference evidence="3" key="1">
    <citation type="submission" date="2016-10" db="EMBL/GenBank/DDBJ databases">
        <authorList>
            <person name="Varghese N."/>
            <person name="Submissions S."/>
        </authorList>
    </citation>
    <scope>NUCLEOTIDE SEQUENCE [LARGE SCALE GENOMIC DNA]</scope>
    <source>
        <strain evidence="3">DSM 4002</strain>
    </source>
</reference>
<gene>
    <name evidence="2" type="ORF">SAMN05444143_10479</name>
</gene>
<sequence>MGCNPIKTIVNCEIKIGKPNKLTLKKIITFFSYAFHPIFIPLMATLFYFYYNATSFDLKEIAFVLLQILILTIIVPVLLYLLLRALKQIDSVMAYELEQRKLPLIFQCFLMILLIKKTITIEYYLELHFFFLGALLSTLITLLLLFAKIKASIHMLAFSSLTIFIIGLQLQHPQDFSIVVPTFIFLNGVIASSRLVMNAHTPKELSIGFISGSIPQILLMILWL</sequence>
<evidence type="ECO:0000313" key="3">
    <source>
        <dbReference type="Proteomes" id="UP000182961"/>
    </source>
</evidence>
<evidence type="ECO:0000313" key="2">
    <source>
        <dbReference type="EMBL" id="SFM94984.1"/>
    </source>
</evidence>
<proteinExistence type="predicted"/>
<feature type="transmembrane region" description="Helical" evidence="1">
    <location>
        <begin position="104"/>
        <end position="121"/>
    </location>
</feature>
<organism evidence="2 3">
    <name type="scientific">Flavobacterium succinicans</name>
    <dbReference type="NCBI Taxonomy" id="29536"/>
    <lineage>
        <taxon>Bacteria</taxon>
        <taxon>Pseudomonadati</taxon>
        <taxon>Bacteroidota</taxon>
        <taxon>Flavobacteriia</taxon>
        <taxon>Flavobacteriales</taxon>
        <taxon>Flavobacteriaceae</taxon>
        <taxon>Flavobacterium</taxon>
    </lineage>
</organism>
<protein>
    <recommendedName>
        <fullName evidence="4">PAP2 superfamily protein</fullName>
    </recommendedName>
</protein>
<name>A0A1I4V175_9FLAO</name>
<keyword evidence="1" id="KW-0472">Membrane</keyword>
<evidence type="ECO:0008006" key="4">
    <source>
        <dbReference type="Google" id="ProtNLM"/>
    </source>
</evidence>
<dbReference type="eggNOG" id="COG0671">
    <property type="taxonomic scope" value="Bacteria"/>
</dbReference>
<evidence type="ECO:0000256" key="1">
    <source>
        <dbReference type="SAM" id="Phobius"/>
    </source>
</evidence>
<dbReference type="Proteomes" id="UP000182961">
    <property type="component" value="Unassembled WGS sequence"/>
</dbReference>
<accession>A0A1I4V175</accession>
<feature type="transmembrane region" description="Helical" evidence="1">
    <location>
        <begin position="153"/>
        <end position="170"/>
    </location>
</feature>